<dbReference type="HOGENOM" id="CLU_1218737_0_0_11"/>
<gene>
    <name evidence="1" type="ORF">KR76_05545</name>
</gene>
<sequence>MTARDRYDVSLHLLDRQIVGAADRLVAKVDDVELTRLSDGRLVPTALLVGLPALLPRLSGLLARMHRLTRAAAADRDLPLVADLGLVDEVGSDVRLNVAHARLPRMERARAEDPHRLRVGDVLGIPVRCAELPRRSKVLDLCVVGVPGHAGRDDPHEVVALIVGPGRPGALLGYDRRSEPGPAVVAGIVRWLHRHARVVDLGPGVVLDVDAGEVRIERGTSLLPLRG</sequence>
<protein>
    <submittedName>
        <fullName evidence="1">Uncharacterized protein</fullName>
    </submittedName>
</protein>
<reference evidence="1 2" key="1">
    <citation type="journal article" date="2015" name="Genome Announc.">
        <title>Complete Genome Sequence of Steroid-Transforming Nocardioides simplex VKM Ac-2033D.</title>
        <authorList>
            <person name="Shtratnikova V.Y."/>
            <person name="Schelkunov M.I."/>
            <person name="Pekov Y.A."/>
            <person name="Fokina V.V."/>
            <person name="Logacheva M.D."/>
            <person name="Sokolov S.L."/>
            <person name="Bragin E.Y."/>
            <person name="Ashapkin V.V."/>
            <person name="Donova M.V."/>
        </authorList>
    </citation>
    <scope>NUCLEOTIDE SEQUENCE [LARGE SCALE GENOMIC DNA]</scope>
    <source>
        <strain evidence="1 2">VKM Ac-2033D</strain>
    </source>
</reference>
<organism evidence="1 2">
    <name type="scientific">Nocardioides simplex</name>
    <name type="common">Arthrobacter simplex</name>
    <dbReference type="NCBI Taxonomy" id="2045"/>
    <lineage>
        <taxon>Bacteria</taxon>
        <taxon>Bacillati</taxon>
        <taxon>Actinomycetota</taxon>
        <taxon>Actinomycetes</taxon>
        <taxon>Propionibacteriales</taxon>
        <taxon>Nocardioidaceae</taxon>
        <taxon>Pimelobacter</taxon>
    </lineage>
</organism>
<dbReference type="EMBL" id="CP009896">
    <property type="protein sequence ID" value="AJR18163.1"/>
    <property type="molecule type" value="Genomic_DNA"/>
</dbReference>
<dbReference type="KEGG" id="psim:KR76_05545"/>
<accession>A0A0C5WXY6</accession>
<dbReference type="GeneID" id="96612544"/>
<evidence type="ECO:0000313" key="2">
    <source>
        <dbReference type="Proteomes" id="UP000030300"/>
    </source>
</evidence>
<dbReference type="Proteomes" id="UP000030300">
    <property type="component" value="Chromosome"/>
</dbReference>
<name>A0A0C5WXY6_NOCSI</name>
<dbReference type="RefSeq" id="WP_052138281.1">
    <property type="nucleotide sequence ID" value="NZ_BJMC01000002.1"/>
</dbReference>
<dbReference type="STRING" id="2045.KR76_05545"/>
<proteinExistence type="predicted"/>
<dbReference type="OrthoDB" id="9804685at2"/>
<keyword evidence="2" id="KW-1185">Reference proteome</keyword>
<evidence type="ECO:0000313" key="1">
    <source>
        <dbReference type="EMBL" id="AJR18163.1"/>
    </source>
</evidence>
<dbReference type="AlphaFoldDB" id="A0A0C5WXY6"/>